<evidence type="ECO:0000313" key="9">
    <source>
        <dbReference type="Proteomes" id="UP000238479"/>
    </source>
</evidence>
<proteinExistence type="predicted"/>
<feature type="region of interest" description="Disordered" evidence="6">
    <location>
        <begin position="113"/>
        <end position="141"/>
    </location>
</feature>
<keyword evidence="2" id="KW-0805">Transcription regulation</keyword>
<feature type="domain" description="MBD" evidence="7">
    <location>
        <begin position="1"/>
        <end position="69"/>
    </location>
</feature>
<dbReference type="GO" id="GO:0003677">
    <property type="term" value="F:DNA binding"/>
    <property type="evidence" value="ECO:0007669"/>
    <property type="project" value="UniProtKB-KW"/>
</dbReference>
<keyword evidence="9" id="KW-1185">Reference proteome</keyword>
<organism evidence="8 9">
    <name type="scientific">Rosa chinensis</name>
    <name type="common">China rose</name>
    <dbReference type="NCBI Taxonomy" id="74649"/>
    <lineage>
        <taxon>Eukaryota</taxon>
        <taxon>Viridiplantae</taxon>
        <taxon>Streptophyta</taxon>
        <taxon>Embryophyta</taxon>
        <taxon>Tracheophyta</taxon>
        <taxon>Spermatophyta</taxon>
        <taxon>Magnoliopsida</taxon>
        <taxon>eudicotyledons</taxon>
        <taxon>Gunneridae</taxon>
        <taxon>Pentapetalae</taxon>
        <taxon>rosids</taxon>
        <taxon>fabids</taxon>
        <taxon>Rosales</taxon>
        <taxon>Rosaceae</taxon>
        <taxon>Rosoideae</taxon>
        <taxon>Rosoideae incertae sedis</taxon>
        <taxon>Rosa</taxon>
    </lineage>
</organism>
<reference evidence="8 9" key="1">
    <citation type="journal article" date="2018" name="Nat. Genet.">
        <title>The Rosa genome provides new insights in the design of modern roses.</title>
        <authorList>
            <person name="Bendahmane M."/>
        </authorList>
    </citation>
    <scope>NUCLEOTIDE SEQUENCE [LARGE SCALE GENOMIC DNA]</scope>
    <source>
        <strain evidence="9">cv. Old Blush</strain>
    </source>
</reference>
<feature type="compositionally biased region" description="Polar residues" evidence="6">
    <location>
        <begin position="118"/>
        <end position="132"/>
    </location>
</feature>
<evidence type="ECO:0000256" key="5">
    <source>
        <dbReference type="ARBA" id="ARBA00023242"/>
    </source>
</evidence>
<evidence type="ECO:0000256" key="6">
    <source>
        <dbReference type="SAM" id="MobiDB-lite"/>
    </source>
</evidence>
<evidence type="ECO:0000256" key="3">
    <source>
        <dbReference type="ARBA" id="ARBA00023125"/>
    </source>
</evidence>
<evidence type="ECO:0000256" key="4">
    <source>
        <dbReference type="ARBA" id="ARBA00023163"/>
    </source>
</evidence>
<protein>
    <submittedName>
        <fullName evidence="8">Putative DNA-binding domain-containing protein</fullName>
    </submittedName>
</protein>
<dbReference type="Proteomes" id="UP000238479">
    <property type="component" value="Chromosome 1"/>
</dbReference>
<accession>A0A2P6SGQ5</accession>
<evidence type="ECO:0000256" key="1">
    <source>
        <dbReference type="ARBA" id="ARBA00004123"/>
    </source>
</evidence>
<comment type="caution">
    <text evidence="8">The sequence shown here is derived from an EMBL/GenBank/DDBJ whole genome shotgun (WGS) entry which is preliminary data.</text>
</comment>
<evidence type="ECO:0000259" key="7">
    <source>
        <dbReference type="PROSITE" id="PS50982"/>
    </source>
</evidence>
<name>A0A2P6SGQ5_ROSCH</name>
<dbReference type="OrthoDB" id="912322at2759"/>
<evidence type="ECO:0000313" key="8">
    <source>
        <dbReference type="EMBL" id="PRQ57868.1"/>
    </source>
</evidence>
<dbReference type="GO" id="GO:0005634">
    <property type="term" value="C:nucleus"/>
    <property type="evidence" value="ECO:0007669"/>
    <property type="project" value="UniProtKB-SubCell"/>
</dbReference>
<dbReference type="AlphaFoldDB" id="A0A2P6SGQ5"/>
<dbReference type="EMBL" id="PDCK01000039">
    <property type="protein sequence ID" value="PRQ57868.1"/>
    <property type="molecule type" value="Genomic_DNA"/>
</dbReference>
<comment type="subcellular location">
    <subcellularLocation>
        <location evidence="1">Nucleus</location>
    </subcellularLocation>
</comment>
<dbReference type="Gramene" id="PRQ57868">
    <property type="protein sequence ID" value="PRQ57868"/>
    <property type="gene ID" value="RchiOBHm_Chr1g0353031"/>
</dbReference>
<dbReference type="InterPro" id="IPR001739">
    <property type="entry name" value="Methyl_CpG_DNA-bd"/>
</dbReference>
<dbReference type="PROSITE" id="PS50982">
    <property type="entry name" value="MBD"/>
    <property type="match status" value="1"/>
</dbReference>
<dbReference type="InterPro" id="IPR016177">
    <property type="entry name" value="DNA-bd_dom_sf"/>
</dbReference>
<keyword evidence="5" id="KW-0539">Nucleus</keyword>
<dbReference type="OMA" id="WEVKTEC"/>
<sequence>MEDKNSSGPIPDGWEVKTECQKDGSEIPFYWCPRSGQHFYTYKDMMRYVEYAQKNQLSIYSPDFQTMKIRKKANWSHKGNRTIIAPRRSHFLGESSKTLPSYRVTFLEESSDLEERTTLSNPEVSTESTNTGKDMEASQAGIDKEPEILSSDLEALLIGIEKLSLC</sequence>
<gene>
    <name evidence="8" type="ORF">RchiOBHm_Chr1g0353031</name>
</gene>
<evidence type="ECO:0000256" key="2">
    <source>
        <dbReference type="ARBA" id="ARBA00023015"/>
    </source>
</evidence>
<dbReference type="SUPFAM" id="SSF54171">
    <property type="entry name" value="DNA-binding domain"/>
    <property type="match status" value="1"/>
</dbReference>
<keyword evidence="4" id="KW-0804">Transcription</keyword>
<keyword evidence="3 8" id="KW-0238">DNA-binding</keyword>
<dbReference type="Gene3D" id="3.30.890.10">
    <property type="entry name" value="Methyl-cpg-binding Protein 2, Chain A"/>
    <property type="match status" value="1"/>
</dbReference>